<accession>A0A0D7APW4</accession>
<evidence type="ECO:0000313" key="10">
    <source>
        <dbReference type="EMBL" id="KIY53905.1"/>
    </source>
</evidence>
<evidence type="ECO:0000256" key="1">
    <source>
        <dbReference type="ARBA" id="ARBA00004123"/>
    </source>
</evidence>
<dbReference type="FunFam" id="4.10.240.10:FF:000002">
    <property type="entry name" value="Zn cluster transcription factor Rds2"/>
    <property type="match status" value="1"/>
</dbReference>
<keyword evidence="2" id="KW-0479">Metal-binding</keyword>
<keyword evidence="4" id="KW-0805">Transcription regulation</keyword>
<evidence type="ECO:0000256" key="6">
    <source>
        <dbReference type="ARBA" id="ARBA00023163"/>
    </source>
</evidence>
<dbReference type="PROSITE" id="PS50048">
    <property type="entry name" value="ZN2_CY6_FUNGAL_2"/>
    <property type="match status" value="1"/>
</dbReference>
<feature type="region of interest" description="Disordered" evidence="8">
    <location>
        <begin position="61"/>
        <end position="80"/>
    </location>
</feature>
<feature type="non-terminal residue" evidence="10">
    <location>
        <position position="372"/>
    </location>
</feature>
<dbReference type="EMBL" id="KN881583">
    <property type="protein sequence ID" value="KIY53905.1"/>
    <property type="molecule type" value="Genomic_DNA"/>
</dbReference>
<dbReference type="SUPFAM" id="SSF57701">
    <property type="entry name" value="Zn2/Cys6 DNA-binding domain"/>
    <property type="match status" value="1"/>
</dbReference>
<dbReference type="InterPro" id="IPR053045">
    <property type="entry name" value="Zinc_cluster_trans_reg"/>
</dbReference>
<dbReference type="PANTHER" id="PTHR31986:SF7">
    <property type="entry name" value="REGULATOR OF DRUG SENSITIVITY 2"/>
    <property type="match status" value="1"/>
</dbReference>
<reference evidence="10 11" key="1">
    <citation type="journal article" date="2015" name="Fungal Genet. Biol.">
        <title>Evolution of novel wood decay mechanisms in Agaricales revealed by the genome sequences of Fistulina hepatica and Cylindrobasidium torrendii.</title>
        <authorList>
            <person name="Floudas D."/>
            <person name="Held B.W."/>
            <person name="Riley R."/>
            <person name="Nagy L.G."/>
            <person name="Koehler G."/>
            <person name="Ransdell A.S."/>
            <person name="Younus H."/>
            <person name="Chow J."/>
            <person name="Chiniquy J."/>
            <person name="Lipzen A."/>
            <person name="Tritt A."/>
            <person name="Sun H."/>
            <person name="Haridas S."/>
            <person name="LaButti K."/>
            <person name="Ohm R.A."/>
            <person name="Kues U."/>
            <person name="Blanchette R.A."/>
            <person name="Grigoriev I.V."/>
            <person name="Minto R.E."/>
            <person name="Hibbett D.S."/>
        </authorList>
    </citation>
    <scope>NUCLEOTIDE SEQUENCE [LARGE SCALE GENOMIC DNA]</scope>
    <source>
        <strain evidence="10 11">ATCC 64428</strain>
    </source>
</reference>
<comment type="subcellular location">
    <subcellularLocation>
        <location evidence="1">Nucleus</location>
    </subcellularLocation>
</comment>
<evidence type="ECO:0000256" key="2">
    <source>
        <dbReference type="ARBA" id="ARBA00022723"/>
    </source>
</evidence>
<evidence type="ECO:0000256" key="4">
    <source>
        <dbReference type="ARBA" id="ARBA00023015"/>
    </source>
</evidence>
<dbReference type="GO" id="GO:0000981">
    <property type="term" value="F:DNA-binding transcription factor activity, RNA polymerase II-specific"/>
    <property type="evidence" value="ECO:0007669"/>
    <property type="project" value="InterPro"/>
</dbReference>
<feature type="compositionally biased region" description="Low complexity" evidence="8">
    <location>
        <begin position="61"/>
        <end position="75"/>
    </location>
</feature>
<dbReference type="InterPro" id="IPR036864">
    <property type="entry name" value="Zn2-C6_fun-type_DNA-bd_sf"/>
</dbReference>
<keyword evidence="3" id="KW-0862">Zinc</keyword>
<dbReference type="Gene3D" id="4.10.240.10">
    <property type="entry name" value="Zn(2)-C6 fungal-type DNA-binding domain"/>
    <property type="match status" value="1"/>
</dbReference>
<dbReference type="AlphaFoldDB" id="A0A0D7APW4"/>
<dbReference type="PANTHER" id="PTHR31986">
    <property type="entry name" value="REGULATOR OF DRUG SENSITIVITY 2"/>
    <property type="match status" value="1"/>
</dbReference>
<dbReference type="GO" id="GO:0000977">
    <property type="term" value="F:RNA polymerase II transcription regulatory region sequence-specific DNA binding"/>
    <property type="evidence" value="ECO:0007669"/>
    <property type="project" value="TreeGrafter"/>
</dbReference>
<sequence>TSKRRKVNHACLYCRRSHMTCDEGRPCQRCIKREIGHLCHDEHKPKERPAATTTTTTMTPIAPATAVPTPSAEPTQPTSSWSMNLSQGPFLYQPETLGNEFSVLTWVFSSRCHYDFLETLDEGSFFSAPSTVAPSLMSSTVSQQPASSFPEVPPNILPSATKQEKFLLMAADQEAGTRDERLNRVIRSKYEAGLLKPYNYVKGYARLSRWMDRNVSQTSKQQILQPLSVLRPKFRAVAQSLRDIDLVFIEEAFERMLLDYDRVFSAMGVPACLWRRTGEIYKGNRQFSELVGVDGVMMRDGRLCIYELMAEESAVNYWEKYGHVAFDSSQKAVLTSCVLRYKPEGFIDCCFSFTIRRDKWGIPSMIVGNFIK</sequence>
<dbReference type="PROSITE" id="PS00463">
    <property type="entry name" value="ZN2_CY6_FUNGAL_1"/>
    <property type="match status" value="1"/>
</dbReference>
<dbReference type="GO" id="GO:0008270">
    <property type="term" value="F:zinc ion binding"/>
    <property type="evidence" value="ECO:0007669"/>
    <property type="project" value="InterPro"/>
</dbReference>
<keyword evidence="5" id="KW-0238">DNA-binding</keyword>
<evidence type="ECO:0000259" key="9">
    <source>
        <dbReference type="PROSITE" id="PS50048"/>
    </source>
</evidence>
<dbReference type="GO" id="GO:0005634">
    <property type="term" value="C:nucleus"/>
    <property type="evidence" value="ECO:0007669"/>
    <property type="project" value="UniProtKB-SubCell"/>
</dbReference>
<feature type="non-terminal residue" evidence="10">
    <location>
        <position position="1"/>
    </location>
</feature>
<evidence type="ECO:0000256" key="5">
    <source>
        <dbReference type="ARBA" id="ARBA00023125"/>
    </source>
</evidence>
<evidence type="ECO:0000256" key="3">
    <source>
        <dbReference type="ARBA" id="ARBA00022833"/>
    </source>
</evidence>
<protein>
    <recommendedName>
        <fullName evidence="9">Zn(2)-C6 fungal-type domain-containing protein</fullName>
    </recommendedName>
</protein>
<evidence type="ECO:0000256" key="7">
    <source>
        <dbReference type="ARBA" id="ARBA00023242"/>
    </source>
</evidence>
<name>A0A0D7APW4_9AGAR</name>
<keyword evidence="6" id="KW-0804">Transcription</keyword>
<dbReference type="OrthoDB" id="65716at2759"/>
<organism evidence="10 11">
    <name type="scientific">Fistulina hepatica ATCC 64428</name>
    <dbReference type="NCBI Taxonomy" id="1128425"/>
    <lineage>
        <taxon>Eukaryota</taxon>
        <taxon>Fungi</taxon>
        <taxon>Dikarya</taxon>
        <taxon>Basidiomycota</taxon>
        <taxon>Agaricomycotina</taxon>
        <taxon>Agaricomycetes</taxon>
        <taxon>Agaricomycetidae</taxon>
        <taxon>Agaricales</taxon>
        <taxon>Fistulinaceae</taxon>
        <taxon>Fistulina</taxon>
    </lineage>
</organism>
<proteinExistence type="predicted"/>
<dbReference type="InterPro" id="IPR001138">
    <property type="entry name" value="Zn2Cys6_DnaBD"/>
</dbReference>
<dbReference type="Pfam" id="PF24990">
    <property type="entry name" value="PAS_13"/>
    <property type="match status" value="1"/>
</dbReference>
<gene>
    <name evidence="10" type="ORF">FISHEDRAFT_31238</name>
</gene>
<dbReference type="InterPro" id="IPR056751">
    <property type="entry name" value="PAS_13"/>
</dbReference>
<feature type="domain" description="Zn(2)-C6 fungal-type" evidence="9">
    <location>
        <begin position="10"/>
        <end position="39"/>
    </location>
</feature>
<dbReference type="Pfam" id="PF00172">
    <property type="entry name" value="Zn_clus"/>
    <property type="match status" value="1"/>
</dbReference>
<keyword evidence="11" id="KW-1185">Reference proteome</keyword>
<dbReference type="CDD" id="cd00067">
    <property type="entry name" value="GAL4"/>
    <property type="match status" value="1"/>
</dbReference>
<dbReference type="Proteomes" id="UP000054144">
    <property type="component" value="Unassembled WGS sequence"/>
</dbReference>
<evidence type="ECO:0000256" key="8">
    <source>
        <dbReference type="SAM" id="MobiDB-lite"/>
    </source>
</evidence>
<keyword evidence="7" id="KW-0539">Nucleus</keyword>
<dbReference type="SMART" id="SM00066">
    <property type="entry name" value="GAL4"/>
    <property type="match status" value="1"/>
</dbReference>
<evidence type="ECO:0000313" key="11">
    <source>
        <dbReference type="Proteomes" id="UP000054144"/>
    </source>
</evidence>